<dbReference type="OrthoDB" id="5460360at2"/>
<feature type="transmembrane region" description="Helical" evidence="1">
    <location>
        <begin position="234"/>
        <end position="251"/>
    </location>
</feature>
<evidence type="ECO:0008006" key="4">
    <source>
        <dbReference type="Google" id="ProtNLM"/>
    </source>
</evidence>
<feature type="transmembrane region" description="Helical" evidence="1">
    <location>
        <begin position="86"/>
        <end position="107"/>
    </location>
</feature>
<name>A0A1G6VC16_9BACI</name>
<keyword evidence="3" id="KW-1185">Reference proteome</keyword>
<sequence length="357" mass="38934">MGGSGPLRSILKSYLIAVIGGGLFTLLHLPLPWILGPVTGLLLSKIIWNNKTAASQPLRKISYWLLGIQIGNTFTVHTFHNVQPYLLIYTLLTLLLIVICMVNAYVVSKWVNVDMKTSMLGSIPGGLSAVSALSESMKANTGLVTIFQTIRLVSILFIIPFAATHLFMDGGTQSAVQLPQTEQGAWWTIGLYGIMYIIARLTNRFIPSSLVIVPMLLTAILQVSGMHLYQFPHLFFVAAQLTIGVYLGHSISIRDLKKAGRLCLYYTGLSLLLILLCFGLGLVFSMVTSLNMATSVLSMAPGGLVEMALTAQTTGGDPSIVSSLQTIRLLLVVLVLPVLLQWTLPKLEKHQRKEEIG</sequence>
<evidence type="ECO:0000256" key="1">
    <source>
        <dbReference type="SAM" id="Phobius"/>
    </source>
</evidence>
<keyword evidence="1" id="KW-0472">Membrane</keyword>
<dbReference type="AlphaFoldDB" id="A0A1G6VC16"/>
<dbReference type="RefSeq" id="WP_093728419.1">
    <property type="nucleotide sequence ID" value="NZ_FMZB01000012.1"/>
</dbReference>
<feature type="transmembrane region" description="Helical" evidence="1">
    <location>
        <begin position="263"/>
        <end position="287"/>
    </location>
</feature>
<reference evidence="3" key="1">
    <citation type="submission" date="2016-10" db="EMBL/GenBank/DDBJ databases">
        <authorList>
            <person name="Varghese N."/>
            <person name="Submissions S."/>
        </authorList>
    </citation>
    <scope>NUCLEOTIDE SEQUENCE [LARGE SCALE GENOMIC DNA]</scope>
    <source>
        <strain evidence="3">DSM 21620</strain>
    </source>
</reference>
<keyword evidence="1" id="KW-0812">Transmembrane</keyword>
<feature type="transmembrane region" description="Helical" evidence="1">
    <location>
        <begin position="184"/>
        <end position="202"/>
    </location>
</feature>
<dbReference type="EMBL" id="FMZB01000012">
    <property type="protein sequence ID" value="SDD50933.1"/>
    <property type="molecule type" value="Genomic_DNA"/>
</dbReference>
<feature type="transmembrane region" description="Helical" evidence="1">
    <location>
        <begin position="14"/>
        <end position="43"/>
    </location>
</feature>
<organism evidence="2 3">
    <name type="scientific">Terribacillus halophilus</name>
    <dbReference type="NCBI Taxonomy" id="361279"/>
    <lineage>
        <taxon>Bacteria</taxon>
        <taxon>Bacillati</taxon>
        <taxon>Bacillota</taxon>
        <taxon>Bacilli</taxon>
        <taxon>Bacillales</taxon>
        <taxon>Bacillaceae</taxon>
        <taxon>Terribacillus</taxon>
    </lineage>
</organism>
<dbReference type="STRING" id="361279.SAMN05421663_11234"/>
<dbReference type="PANTHER" id="PTHR38457">
    <property type="entry name" value="REGULATOR ABRB-RELATED"/>
    <property type="match status" value="1"/>
</dbReference>
<dbReference type="GO" id="GO:0016020">
    <property type="term" value="C:membrane"/>
    <property type="evidence" value="ECO:0007669"/>
    <property type="project" value="InterPro"/>
</dbReference>
<accession>A0A1G6VC16</accession>
<proteinExistence type="predicted"/>
<dbReference type="Proteomes" id="UP000198666">
    <property type="component" value="Unassembled WGS sequence"/>
</dbReference>
<feature type="transmembrane region" description="Helical" evidence="1">
    <location>
        <begin position="209"/>
        <end position="228"/>
    </location>
</feature>
<dbReference type="InterPro" id="IPR017516">
    <property type="entry name" value="AbrB_dup"/>
</dbReference>
<gene>
    <name evidence="2" type="ORF">SAMN05421663_11234</name>
</gene>
<dbReference type="NCBIfam" id="TIGR03082">
    <property type="entry name" value="Gneg_AbrB_dup"/>
    <property type="match status" value="2"/>
</dbReference>
<protein>
    <recommendedName>
        <fullName evidence="4">Membrane protein AbrB duplication</fullName>
    </recommendedName>
</protein>
<dbReference type="PANTHER" id="PTHR38457:SF1">
    <property type="entry name" value="REGULATOR ABRB-RELATED"/>
    <property type="match status" value="1"/>
</dbReference>
<dbReference type="GO" id="GO:0010468">
    <property type="term" value="P:regulation of gene expression"/>
    <property type="evidence" value="ECO:0007669"/>
    <property type="project" value="InterPro"/>
</dbReference>
<feature type="transmembrane region" description="Helical" evidence="1">
    <location>
        <begin position="143"/>
        <end position="164"/>
    </location>
</feature>
<evidence type="ECO:0000313" key="2">
    <source>
        <dbReference type="EMBL" id="SDD50933.1"/>
    </source>
</evidence>
<keyword evidence="1" id="KW-1133">Transmembrane helix</keyword>
<dbReference type="PIRSF" id="PIRSF038991">
    <property type="entry name" value="Protein_AbrB"/>
    <property type="match status" value="1"/>
</dbReference>
<evidence type="ECO:0000313" key="3">
    <source>
        <dbReference type="Proteomes" id="UP000198666"/>
    </source>
</evidence>
<dbReference type="InterPro" id="IPR007820">
    <property type="entry name" value="AbrB_fam"/>
</dbReference>
<feature type="transmembrane region" description="Helical" evidence="1">
    <location>
        <begin position="326"/>
        <end position="344"/>
    </location>
</feature>
<dbReference type="Pfam" id="PF05145">
    <property type="entry name" value="AbrB"/>
    <property type="match status" value="1"/>
</dbReference>